<comment type="caution">
    <text evidence="2">The sequence shown here is derived from an EMBL/GenBank/DDBJ whole genome shotgun (WGS) entry which is preliminary data.</text>
</comment>
<evidence type="ECO:0000313" key="3">
    <source>
        <dbReference type="Proteomes" id="UP000236725"/>
    </source>
</evidence>
<dbReference type="AlphaFoldDB" id="A0A8G2BXK8"/>
<feature type="signal peptide" evidence="1">
    <location>
        <begin position="1"/>
        <end position="21"/>
    </location>
</feature>
<dbReference type="Pfam" id="PF13149">
    <property type="entry name" value="Mfa_like_1"/>
    <property type="match status" value="1"/>
</dbReference>
<dbReference type="Gene3D" id="2.60.40.2620">
    <property type="entry name" value="Fimbrillin-like"/>
    <property type="match status" value="1"/>
</dbReference>
<gene>
    <name evidence="2" type="ORF">SAMN05444001_11393</name>
</gene>
<reference evidence="2 3" key="1">
    <citation type="submission" date="2016-10" db="EMBL/GenBank/DDBJ databases">
        <authorList>
            <person name="Varghese N."/>
            <person name="Submissions S."/>
        </authorList>
    </citation>
    <scope>NUCLEOTIDE SEQUENCE [LARGE SCALE GENOMIC DNA]</scope>
    <source>
        <strain evidence="2 3">DSM 29073</strain>
    </source>
</reference>
<evidence type="ECO:0000313" key="2">
    <source>
        <dbReference type="EMBL" id="SEG06029.1"/>
    </source>
</evidence>
<sequence length="337" mass="35006">MKKTWYVAALAVIVLAGCSNENETTGLDNGKTPILLGTGVSTKAPVNTVTGLNDAGIGIFGITTTNTTAATPIADWTAAVILDNVKPASVKEDNGIVLPIPYYYPAQKTDYVKFMAFHPYAATGTSGDNYLEVSTAAAPVFHFTLTGQEDLMCAVPAIGNNETTTPPNLDFAHKLTQITFKVIKHADMASVSGTENLQITGIQFASANTTGSMNIEDGLVSGWATPAALVAFNEAVHGGKVTIPASTAEAAKVGVPVMLQPGQSEFLLNVSTSAKTFTDVKVIPAGGDSEFKVGKSYEVTLTFNLASADPAKQIQLTASVQPWITGGTGSGSVTDKP</sequence>
<name>A0A8G2BXK8_9BACT</name>
<dbReference type="Proteomes" id="UP000236725">
    <property type="component" value="Unassembled WGS sequence"/>
</dbReference>
<keyword evidence="3" id="KW-1185">Reference proteome</keyword>
<dbReference type="InterPro" id="IPR042278">
    <property type="entry name" value="Mfa-like_1_N"/>
</dbReference>
<organism evidence="2 3">
    <name type="scientific">Parabacteroides chinchillae</name>
    <dbReference type="NCBI Taxonomy" id="871327"/>
    <lineage>
        <taxon>Bacteria</taxon>
        <taxon>Pseudomonadati</taxon>
        <taxon>Bacteroidota</taxon>
        <taxon>Bacteroidia</taxon>
        <taxon>Bacteroidales</taxon>
        <taxon>Tannerellaceae</taxon>
        <taxon>Parabacteroides</taxon>
    </lineage>
</organism>
<dbReference type="InterPro" id="IPR025049">
    <property type="entry name" value="Mfa-like_1"/>
</dbReference>
<dbReference type="RefSeq" id="WP_103983831.1">
    <property type="nucleotide sequence ID" value="NZ_FNVS01000013.1"/>
</dbReference>
<dbReference type="Gene3D" id="2.60.40.2630">
    <property type="match status" value="1"/>
</dbReference>
<dbReference type="CDD" id="cd13120">
    <property type="entry name" value="BF2867_like_N"/>
    <property type="match status" value="1"/>
</dbReference>
<accession>A0A8G2BXK8</accession>
<dbReference type="PROSITE" id="PS51257">
    <property type="entry name" value="PROKAR_LIPOPROTEIN"/>
    <property type="match status" value="1"/>
</dbReference>
<keyword evidence="1" id="KW-0732">Signal</keyword>
<protein>
    <submittedName>
        <fullName evidence="2">Fimbrillin-like</fullName>
    </submittedName>
</protein>
<dbReference type="EMBL" id="FNVS01000013">
    <property type="protein sequence ID" value="SEG06029.1"/>
    <property type="molecule type" value="Genomic_DNA"/>
</dbReference>
<proteinExistence type="predicted"/>
<feature type="chain" id="PRO_5034097778" evidence="1">
    <location>
        <begin position="22"/>
        <end position="337"/>
    </location>
</feature>
<evidence type="ECO:0000256" key="1">
    <source>
        <dbReference type="SAM" id="SignalP"/>
    </source>
</evidence>